<evidence type="ECO:0000256" key="5">
    <source>
        <dbReference type="ARBA" id="ARBA00022833"/>
    </source>
</evidence>
<dbReference type="OrthoDB" id="272271at2759"/>
<evidence type="ECO:0000313" key="10">
    <source>
        <dbReference type="Proteomes" id="UP000092993"/>
    </source>
</evidence>
<dbReference type="InterPro" id="IPR006330">
    <property type="entry name" value="Ado/ade_deaminase"/>
</dbReference>
<dbReference type="SUPFAM" id="SSF51556">
    <property type="entry name" value="Metallo-dependent hydrolases"/>
    <property type="match status" value="1"/>
</dbReference>
<keyword evidence="5" id="KW-0862">Zinc</keyword>
<evidence type="ECO:0000256" key="4">
    <source>
        <dbReference type="ARBA" id="ARBA00022801"/>
    </source>
</evidence>
<keyword evidence="10" id="KW-1185">Reference proteome</keyword>
<dbReference type="GO" id="GO:0009117">
    <property type="term" value="P:nucleotide metabolic process"/>
    <property type="evidence" value="ECO:0007669"/>
    <property type="project" value="UniProtKB-KW"/>
</dbReference>
<evidence type="ECO:0000256" key="1">
    <source>
        <dbReference type="ARBA" id="ARBA00001947"/>
    </source>
</evidence>
<dbReference type="GO" id="GO:0046872">
    <property type="term" value="F:metal ion binding"/>
    <property type="evidence" value="ECO:0007669"/>
    <property type="project" value="UniProtKB-KW"/>
</dbReference>
<evidence type="ECO:0000313" key="9">
    <source>
        <dbReference type="EMBL" id="OBZ79487.1"/>
    </source>
</evidence>
<gene>
    <name evidence="9" type="primary">adal</name>
    <name evidence="9" type="ORF">A0H81_00248</name>
</gene>
<dbReference type="PANTHER" id="PTHR11409">
    <property type="entry name" value="ADENOSINE DEAMINASE"/>
    <property type="match status" value="1"/>
</dbReference>
<dbReference type="GO" id="GO:0006154">
    <property type="term" value="P:adenosine catabolic process"/>
    <property type="evidence" value="ECO:0007669"/>
    <property type="project" value="TreeGrafter"/>
</dbReference>
<dbReference type="GO" id="GO:0046103">
    <property type="term" value="P:inosine biosynthetic process"/>
    <property type="evidence" value="ECO:0007669"/>
    <property type="project" value="TreeGrafter"/>
</dbReference>
<dbReference type="Proteomes" id="UP000092993">
    <property type="component" value="Unassembled WGS sequence"/>
</dbReference>
<evidence type="ECO:0000256" key="6">
    <source>
        <dbReference type="ARBA" id="ARBA00023080"/>
    </source>
</evidence>
<name>A0A1C7MRY2_GRIFR</name>
<keyword evidence="4" id="KW-0378">Hydrolase</keyword>
<accession>A0A1C7MRY2</accession>
<dbReference type="InterPro" id="IPR001365">
    <property type="entry name" value="A_deaminase_dom"/>
</dbReference>
<reference evidence="9 10" key="1">
    <citation type="submission" date="2016-03" db="EMBL/GenBank/DDBJ databases">
        <title>Whole genome sequencing of Grifola frondosa 9006-11.</title>
        <authorList>
            <person name="Min B."/>
            <person name="Park H."/>
            <person name="Kim J.-G."/>
            <person name="Cho H."/>
            <person name="Oh Y.-L."/>
            <person name="Kong W.-S."/>
            <person name="Choi I.-G."/>
        </authorList>
    </citation>
    <scope>NUCLEOTIDE SEQUENCE [LARGE SCALE GENOMIC DNA]</scope>
    <source>
        <strain evidence="9 10">9006-11</strain>
    </source>
</reference>
<evidence type="ECO:0000256" key="3">
    <source>
        <dbReference type="ARBA" id="ARBA00022723"/>
    </source>
</evidence>
<dbReference type="Pfam" id="PF00962">
    <property type="entry name" value="A_deaminase"/>
    <property type="match status" value="1"/>
</dbReference>
<evidence type="ECO:0000256" key="2">
    <source>
        <dbReference type="ARBA" id="ARBA00006676"/>
    </source>
</evidence>
<comment type="catalytic activity">
    <reaction evidence="7">
        <text>N(6)-methyl-AMP + H2O + H(+) = IMP + methylamine</text>
        <dbReference type="Rhea" id="RHEA:16001"/>
        <dbReference type="ChEBI" id="CHEBI:15377"/>
        <dbReference type="ChEBI" id="CHEBI:15378"/>
        <dbReference type="ChEBI" id="CHEBI:58053"/>
        <dbReference type="ChEBI" id="CHEBI:59338"/>
        <dbReference type="ChEBI" id="CHEBI:144842"/>
    </reaction>
    <physiologicalReaction direction="left-to-right" evidence="7">
        <dbReference type="Rhea" id="RHEA:16002"/>
    </physiologicalReaction>
</comment>
<dbReference type="GO" id="GO:0004000">
    <property type="term" value="F:adenosine deaminase activity"/>
    <property type="evidence" value="ECO:0007669"/>
    <property type="project" value="TreeGrafter"/>
</dbReference>
<proteinExistence type="inferred from homology"/>
<protein>
    <submittedName>
        <fullName evidence="9">Adenosine deaminase-like protein</fullName>
    </submittedName>
</protein>
<sequence>MAHTIAGFAADALNSLSASQVEFLQRLPKAELHAHLNGSIPLPVLRELAYEFLAENISNPAHDVALPDLVRTGVEQLQRGVVLGEIHQFFALFPAIYALTSTPDALRRAAHAVLGHFLSCSDGYPQAAYLELRTTPRETPSMNRLRYLEVVLDEVEKYPREQAALIVSLDRRMSPAVSMECVEHAIYLKKGGRRVVGIDLCGDPKAGNMDEFAQQFRTAKEAGLGITLHIAETEDCPAAETLQLLSYEPDRLGHATFLDEAAKKIVHTKEMCIEICLSSNLLCKTVPTLDDHHIRYYLGHDHPIVVCTDDILPFRNSLLGEYALLMAEPPLGLGLTEPEVEKIARMGMGCRFGQ</sequence>
<dbReference type="InterPro" id="IPR032466">
    <property type="entry name" value="Metal_Hydrolase"/>
</dbReference>
<dbReference type="Gene3D" id="3.20.20.140">
    <property type="entry name" value="Metal-dependent hydrolases"/>
    <property type="match status" value="1"/>
</dbReference>
<dbReference type="EMBL" id="LUGG01000001">
    <property type="protein sequence ID" value="OBZ79487.1"/>
    <property type="molecule type" value="Genomic_DNA"/>
</dbReference>
<dbReference type="STRING" id="5627.A0A1C7MRY2"/>
<dbReference type="OMA" id="RPQFKPY"/>
<feature type="domain" description="Adenosine deaminase" evidence="8">
    <location>
        <begin position="28"/>
        <end position="348"/>
    </location>
</feature>
<comment type="caution">
    <text evidence="9">The sequence shown here is derived from an EMBL/GenBank/DDBJ whole genome shotgun (WGS) entry which is preliminary data.</text>
</comment>
<comment type="cofactor">
    <cofactor evidence="1">
        <name>Zn(2+)</name>
        <dbReference type="ChEBI" id="CHEBI:29105"/>
    </cofactor>
</comment>
<dbReference type="PANTHER" id="PTHR11409:SF42">
    <property type="entry name" value="ADENOSINE DEAMINASE-LIKE PROTEIN"/>
    <property type="match status" value="1"/>
</dbReference>
<organism evidence="9 10">
    <name type="scientific">Grifola frondosa</name>
    <name type="common">Maitake</name>
    <name type="synonym">Polyporus frondosus</name>
    <dbReference type="NCBI Taxonomy" id="5627"/>
    <lineage>
        <taxon>Eukaryota</taxon>
        <taxon>Fungi</taxon>
        <taxon>Dikarya</taxon>
        <taxon>Basidiomycota</taxon>
        <taxon>Agaricomycotina</taxon>
        <taxon>Agaricomycetes</taxon>
        <taxon>Polyporales</taxon>
        <taxon>Grifolaceae</taxon>
        <taxon>Grifola</taxon>
    </lineage>
</organism>
<keyword evidence="6" id="KW-0546">Nucleotide metabolism</keyword>
<evidence type="ECO:0000256" key="7">
    <source>
        <dbReference type="ARBA" id="ARBA00048787"/>
    </source>
</evidence>
<evidence type="ECO:0000259" key="8">
    <source>
        <dbReference type="Pfam" id="PF00962"/>
    </source>
</evidence>
<comment type="similarity">
    <text evidence="2">Belongs to the metallo-dependent hydrolases superfamily. Adenosine and AMP deaminases family.</text>
</comment>
<dbReference type="AlphaFoldDB" id="A0A1C7MRY2"/>
<keyword evidence="3" id="KW-0479">Metal-binding</keyword>